<name>A0A5C3KPY5_COPMA</name>
<reference evidence="2 3" key="1">
    <citation type="journal article" date="2019" name="Nat. Ecol. Evol.">
        <title>Megaphylogeny resolves global patterns of mushroom evolution.</title>
        <authorList>
            <person name="Varga T."/>
            <person name="Krizsan K."/>
            <person name="Foldi C."/>
            <person name="Dima B."/>
            <person name="Sanchez-Garcia M."/>
            <person name="Sanchez-Ramirez S."/>
            <person name="Szollosi G.J."/>
            <person name="Szarkandi J.G."/>
            <person name="Papp V."/>
            <person name="Albert L."/>
            <person name="Andreopoulos W."/>
            <person name="Angelini C."/>
            <person name="Antonin V."/>
            <person name="Barry K.W."/>
            <person name="Bougher N.L."/>
            <person name="Buchanan P."/>
            <person name="Buyck B."/>
            <person name="Bense V."/>
            <person name="Catcheside P."/>
            <person name="Chovatia M."/>
            <person name="Cooper J."/>
            <person name="Damon W."/>
            <person name="Desjardin D."/>
            <person name="Finy P."/>
            <person name="Geml J."/>
            <person name="Haridas S."/>
            <person name="Hughes K."/>
            <person name="Justo A."/>
            <person name="Karasinski D."/>
            <person name="Kautmanova I."/>
            <person name="Kiss B."/>
            <person name="Kocsube S."/>
            <person name="Kotiranta H."/>
            <person name="LaButti K.M."/>
            <person name="Lechner B.E."/>
            <person name="Liimatainen K."/>
            <person name="Lipzen A."/>
            <person name="Lukacs Z."/>
            <person name="Mihaltcheva S."/>
            <person name="Morgado L.N."/>
            <person name="Niskanen T."/>
            <person name="Noordeloos M.E."/>
            <person name="Ohm R.A."/>
            <person name="Ortiz-Santana B."/>
            <person name="Ovrebo C."/>
            <person name="Racz N."/>
            <person name="Riley R."/>
            <person name="Savchenko A."/>
            <person name="Shiryaev A."/>
            <person name="Soop K."/>
            <person name="Spirin V."/>
            <person name="Szebenyi C."/>
            <person name="Tomsovsky M."/>
            <person name="Tulloss R.E."/>
            <person name="Uehling J."/>
            <person name="Grigoriev I.V."/>
            <person name="Vagvolgyi C."/>
            <person name="Papp T."/>
            <person name="Martin F.M."/>
            <person name="Miettinen O."/>
            <person name="Hibbett D.S."/>
            <person name="Nagy L.G."/>
        </authorList>
    </citation>
    <scope>NUCLEOTIDE SEQUENCE [LARGE SCALE GENOMIC DNA]</scope>
    <source>
        <strain evidence="2 3">CBS 121175</strain>
    </source>
</reference>
<dbReference type="OrthoDB" id="4232400at2759"/>
<keyword evidence="3" id="KW-1185">Reference proteome</keyword>
<feature type="region of interest" description="Disordered" evidence="1">
    <location>
        <begin position="1"/>
        <end position="21"/>
    </location>
</feature>
<sequence length="73" mass="8376">MSSKSQSKNEDQHVPPSNNSIYGPYGGWTGFMHSYGLKPWDNDDVEEAKAILAEMKKMDRLDWEEAQKNKNSK</sequence>
<dbReference type="EMBL" id="ML210240">
    <property type="protein sequence ID" value="TFK22442.1"/>
    <property type="molecule type" value="Genomic_DNA"/>
</dbReference>
<proteinExistence type="predicted"/>
<accession>A0A5C3KPY5</accession>
<dbReference type="AlphaFoldDB" id="A0A5C3KPY5"/>
<organism evidence="2 3">
    <name type="scientific">Coprinopsis marcescibilis</name>
    <name type="common">Agaric fungus</name>
    <name type="synonym">Psathyrella marcescibilis</name>
    <dbReference type="NCBI Taxonomy" id="230819"/>
    <lineage>
        <taxon>Eukaryota</taxon>
        <taxon>Fungi</taxon>
        <taxon>Dikarya</taxon>
        <taxon>Basidiomycota</taxon>
        <taxon>Agaricomycotina</taxon>
        <taxon>Agaricomycetes</taxon>
        <taxon>Agaricomycetidae</taxon>
        <taxon>Agaricales</taxon>
        <taxon>Agaricineae</taxon>
        <taxon>Psathyrellaceae</taxon>
        <taxon>Coprinopsis</taxon>
    </lineage>
</organism>
<protein>
    <submittedName>
        <fullName evidence="2">Uncharacterized protein</fullName>
    </submittedName>
</protein>
<evidence type="ECO:0000313" key="2">
    <source>
        <dbReference type="EMBL" id="TFK22442.1"/>
    </source>
</evidence>
<evidence type="ECO:0000256" key="1">
    <source>
        <dbReference type="SAM" id="MobiDB-lite"/>
    </source>
</evidence>
<gene>
    <name evidence="2" type="ORF">FA15DRAFT_671486</name>
</gene>
<dbReference type="Proteomes" id="UP000307440">
    <property type="component" value="Unassembled WGS sequence"/>
</dbReference>
<evidence type="ECO:0000313" key="3">
    <source>
        <dbReference type="Proteomes" id="UP000307440"/>
    </source>
</evidence>